<dbReference type="AlphaFoldDB" id="A0A511AVM7"/>
<evidence type="ECO:0000313" key="1">
    <source>
        <dbReference type="EMBL" id="GEK91393.1"/>
    </source>
</evidence>
<evidence type="ECO:0008006" key="3">
    <source>
        <dbReference type="Google" id="ProtNLM"/>
    </source>
</evidence>
<protein>
    <recommendedName>
        <fullName evidence="3">Transposase IS4-like domain-containing protein</fullName>
    </recommendedName>
</protein>
<proteinExistence type="predicted"/>
<dbReference type="InterPro" id="IPR012337">
    <property type="entry name" value="RNaseH-like_sf"/>
</dbReference>
<keyword evidence="2" id="KW-1185">Reference proteome</keyword>
<name>A0A511AVM7_9LACT</name>
<gene>
    <name evidence="1" type="ORF">AKA01nite_10150</name>
</gene>
<comment type="caution">
    <text evidence="1">The sequence shown here is derived from an EMBL/GenBank/DDBJ whole genome shotgun (WGS) entry which is preliminary data.</text>
</comment>
<dbReference type="Proteomes" id="UP000321662">
    <property type="component" value="Unassembled WGS sequence"/>
</dbReference>
<organism evidence="1 2">
    <name type="scientific">Alkalibacterium kapii</name>
    <dbReference type="NCBI Taxonomy" id="426704"/>
    <lineage>
        <taxon>Bacteria</taxon>
        <taxon>Bacillati</taxon>
        <taxon>Bacillota</taxon>
        <taxon>Bacilli</taxon>
        <taxon>Lactobacillales</taxon>
        <taxon>Carnobacteriaceae</taxon>
        <taxon>Alkalibacterium</taxon>
    </lineage>
</organism>
<evidence type="ECO:0000313" key="2">
    <source>
        <dbReference type="Proteomes" id="UP000321662"/>
    </source>
</evidence>
<dbReference type="SUPFAM" id="SSF53098">
    <property type="entry name" value="Ribonuclease H-like"/>
    <property type="match status" value="1"/>
</dbReference>
<accession>A0A511AVM7</accession>
<sequence>MTNLFPQPVYVMVTALDRSQPGSYRVFISTLLPEELVLEKQEEAYFCPDVPQEDRKRLLPYAFYSYRWSIETIFYEQKTFWSFGNYKVRKKSGIHLYVDMLAVAYSCVQLLPFHQSQYAHLKIESAQVKKQWLGMRICEEVFFYTFVQSIEKRINCLTILKAFTRWVRRK</sequence>
<reference evidence="1 2" key="1">
    <citation type="submission" date="2019-07" db="EMBL/GenBank/DDBJ databases">
        <title>Whole genome shotgun sequence of Alkalibacterium kapii NBRC 103247.</title>
        <authorList>
            <person name="Hosoyama A."/>
            <person name="Uohara A."/>
            <person name="Ohji S."/>
            <person name="Ichikawa N."/>
        </authorList>
    </citation>
    <scope>NUCLEOTIDE SEQUENCE [LARGE SCALE GENOMIC DNA]</scope>
    <source>
        <strain evidence="1 2">NBRC 103247</strain>
    </source>
</reference>
<dbReference type="EMBL" id="BJUY01000010">
    <property type="protein sequence ID" value="GEK91393.1"/>
    <property type="molecule type" value="Genomic_DNA"/>
</dbReference>